<name>G0NCI9_CAEBE</name>
<organism evidence="2">
    <name type="scientific">Caenorhabditis brenneri</name>
    <name type="common">Nematode worm</name>
    <dbReference type="NCBI Taxonomy" id="135651"/>
    <lineage>
        <taxon>Eukaryota</taxon>
        <taxon>Metazoa</taxon>
        <taxon>Ecdysozoa</taxon>
        <taxon>Nematoda</taxon>
        <taxon>Chromadorea</taxon>
        <taxon>Rhabditida</taxon>
        <taxon>Rhabditina</taxon>
        <taxon>Rhabditomorpha</taxon>
        <taxon>Rhabditoidea</taxon>
        <taxon>Rhabditidae</taxon>
        <taxon>Peloderinae</taxon>
        <taxon>Caenorhabditis</taxon>
    </lineage>
</organism>
<evidence type="ECO:0000313" key="1">
    <source>
        <dbReference type="EMBL" id="EGT57555.1"/>
    </source>
</evidence>
<protein>
    <recommendedName>
        <fullName evidence="3">F-box associated domain-containing protein</fullName>
    </recommendedName>
</protein>
<evidence type="ECO:0000313" key="2">
    <source>
        <dbReference type="Proteomes" id="UP000008068"/>
    </source>
</evidence>
<dbReference type="AlphaFoldDB" id="G0NCI9"/>
<dbReference type="EMBL" id="GL379863">
    <property type="protein sequence ID" value="EGT57555.1"/>
    <property type="molecule type" value="Genomic_DNA"/>
</dbReference>
<accession>G0NCI9</accession>
<dbReference type="PANTHER" id="PTHR21503">
    <property type="entry name" value="F-BOX-CONTAINING HYPOTHETICAL PROTEIN C.ELEGANS"/>
    <property type="match status" value="1"/>
</dbReference>
<dbReference type="PANTHER" id="PTHR21503:SF48">
    <property type="entry name" value="F-BOX ASSOCIATED DOMAIN-CONTAINING PROTEIN-RELATED"/>
    <property type="match status" value="1"/>
</dbReference>
<dbReference type="InParanoid" id="G0NCI9"/>
<dbReference type="Proteomes" id="UP000008068">
    <property type="component" value="Unassembled WGS sequence"/>
</dbReference>
<sequence length="290" mass="33627">MDQERFEIFKDFQLKDYCFHSNTIAFRVTRDGFEVFNPWSPKEPDFVPLTIPFGNSEDTSEPIQKMVKFAKELFPKLQLYLILDASNLVEFLDTMKFWRSFNIPLKTVKIGSAAEIDDELMKAVLEQCSDVRNLTIYYSSHSLFQYDFRAHAPFKFDFFELKSAEWVTKDHLINLFFGCKKVILGGTHYTDQELTGICEKWLEAPEMQYLEVQSTETFSEGIGKLPGALPVRQLTVPDYWGRKESKAFCSKQCYKINKADGTAAVVYRDGFFYGIYFRTDFEDAVIGEGV</sequence>
<reference evidence="2" key="1">
    <citation type="submission" date="2011-07" db="EMBL/GenBank/DDBJ databases">
        <authorList>
            <consortium name="Caenorhabditis brenneri Sequencing and Analysis Consortium"/>
            <person name="Wilson R.K."/>
        </authorList>
    </citation>
    <scope>NUCLEOTIDE SEQUENCE [LARGE SCALE GENOMIC DNA]</scope>
    <source>
        <strain evidence="2">PB2801</strain>
    </source>
</reference>
<proteinExistence type="predicted"/>
<gene>
    <name evidence="1" type="ORF">CAEBREN_16295</name>
</gene>
<keyword evidence="2" id="KW-1185">Reference proteome</keyword>
<evidence type="ECO:0008006" key="3">
    <source>
        <dbReference type="Google" id="ProtNLM"/>
    </source>
</evidence>
<dbReference type="HOGENOM" id="CLU_061036_0_0_1"/>